<keyword evidence="3" id="KW-0315">Glutamine amidotransferase</keyword>
<protein>
    <submittedName>
        <fullName evidence="3">Type 1 glutamine amidotransferase</fullName>
    </submittedName>
</protein>
<dbReference type="EMBL" id="JADPIE010000003">
    <property type="protein sequence ID" value="MBF8436701.1"/>
    <property type="molecule type" value="Genomic_DNA"/>
</dbReference>
<evidence type="ECO:0000256" key="1">
    <source>
        <dbReference type="ARBA" id="ARBA00008542"/>
    </source>
</evidence>
<comment type="similarity">
    <text evidence="1">Belongs to the peptidase C56 family.</text>
</comment>
<dbReference type="Pfam" id="PF01965">
    <property type="entry name" value="DJ-1_PfpI"/>
    <property type="match status" value="1"/>
</dbReference>
<dbReference type="NCBIfam" id="TIGR01382">
    <property type="entry name" value="PfpI"/>
    <property type="match status" value="1"/>
</dbReference>
<proteinExistence type="inferred from homology"/>
<dbReference type="Gene3D" id="3.40.50.880">
    <property type="match status" value="1"/>
</dbReference>
<keyword evidence="4" id="KW-1185">Reference proteome</keyword>
<reference evidence="3" key="1">
    <citation type="submission" date="2020-11" db="EMBL/GenBank/DDBJ databases">
        <title>Halonatronomonas betainensis gen. nov., sp. nov. a novel haloalkaliphilic representative of the family Halanaerobiacae capable of betaine degradation.</title>
        <authorList>
            <person name="Boltyanskaya Y."/>
            <person name="Kevbrin V."/>
            <person name="Detkova E."/>
            <person name="Grouzdev D.S."/>
            <person name="Koziaeva V."/>
            <person name="Zhilina T."/>
        </authorList>
    </citation>
    <scope>NUCLEOTIDE SEQUENCE</scope>
    <source>
        <strain evidence="3">Z-7014</strain>
    </source>
</reference>
<accession>A0A931ART9</accession>
<organism evidence="3 4">
    <name type="scientific">Halonatronomonas betaini</name>
    <dbReference type="NCBI Taxonomy" id="2778430"/>
    <lineage>
        <taxon>Bacteria</taxon>
        <taxon>Bacillati</taxon>
        <taxon>Bacillota</taxon>
        <taxon>Clostridia</taxon>
        <taxon>Halanaerobiales</taxon>
        <taxon>Halarsenatibacteraceae</taxon>
        <taxon>Halonatronomonas</taxon>
    </lineage>
</organism>
<dbReference type="SUPFAM" id="SSF52317">
    <property type="entry name" value="Class I glutamine amidotransferase-like"/>
    <property type="match status" value="1"/>
</dbReference>
<dbReference type="Proteomes" id="UP000621436">
    <property type="component" value="Unassembled WGS sequence"/>
</dbReference>
<evidence type="ECO:0000313" key="3">
    <source>
        <dbReference type="EMBL" id="MBF8436701.1"/>
    </source>
</evidence>
<name>A0A931ART9_9FIRM</name>
<dbReference type="InterPro" id="IPR006286">
    <property type="entry name" value="C56_PfpI-like"/>
</dbReference>
<evidence type="ECO:0000313" key="4">
    <source>
        <dbReference type="Proteomes" id="UP000621436"/>
    </source>
</evidence>
<dbReference type="AlphaFoldDB" id="A0A931ART9"/>
<dbReference type="InterPro" id="IPR029062">
    <property type="entry name" value="Class_I_gatase-like"/>
</dbReference>
<dbReference type="PROSITE" id="PS51276">
    <property type="entry name" value="PEPTIDASE_C56_PFPI"/>
    <property type="match status" value="1"/>
</dbReference>
<dbReference type="PANTHER" id="PTHR42733">
    <property type="entry name" value="DJ-1 PROTEIN"/>
    <property type="match status" value="1"/>
</dbReference>
<sequence>MKKKVAVLAEDYYENLEAWYPILRLREAGVIVDVIGRDDGCTECGSKEGYPLEVDYKAKDIDPADYDGVIVPGGYAPDYLRRCENVLKLVRYQAKNNGLVAAICHAGWVLASADVIKDVELTSTPAIRDDLVNAGAHWVNEEVVVDGNIITSRAPADLPAFMKANLEFLRNQ</sequence>
<dbReference type="InterPro" id="IPR002818">
    <property type="entry name" value="DJ-1/PfpI"/>
</dbReference>
<dbReference type="CDD" id="cd03134">
    <property type="entry name" value="GATase1_PfpI_like"/>
    <property type="match status" value="1"/>
</dbReference>
<comment type="caution">
    <text evidence="3">The sequence shown here is derived from an EMBL/GenBank/DDBJ whole genome shotgun (WGS) entry which is preliminary data.</text>
</comment>
<feature type="domain" description="DJ-1/PfpI" evidence="2">
    <location>
        <begin position="3"/>
        <end position="167"/>
    </location>
</feature>
<evidence type="ECO:0000259" key="2">
    <source>
        <dbReference type="Pfam" id="PF01965"/>
    </source>
</evidence>
<gene>
    <name evidence="3" type="ORF">I0Q91_06415</name>
</gene>